<evidence type="ECO:0000313" key="3">
    <source>
        <dbReference type="Proteomes" id="UP000541558"/>
    </source>
</evidence>
<evidence type="ECO:0000256" key="1">
    <source>
        <dbReference type="SAM" id="MobiDB-lite"/>
    </source>
</evidence>
<dbReference type="Proteomes" id="UP000541558">
    <property type="component" value="Unassembled WGS sequence"/>
</dbReference>
<evidence type="ECO:0000313" key="2">
    <source>
        <dbReference type="EMBL" id="KAF5334266.1"/>
    </source>
</evidence>
<sequence length="104" mass="10850">MSPNPTTTSTARDLPPHLERERLHLGRLKQQGILPRRGVPGVPGIGSAAALGRVRSASVSSSTGIGSGSRSQSGTSRSWGGSRTRRSNSRPVQEEEFAIGSSAT</sequence>
<organism evidence="2 3">
    <name type="scientific">Ephemerocybe angulata</name>
    <dbReference type="NCBI Taxonomy" id="980116"/>
    <lineage>
        <taxon>Eukaryota</taxon>
        <taxon>Fungi</taxon>
        <taxon>Dikarya</taxon>
        <taxon>Basidiomycota</taxon>
        <taxon>Agaricomycotina</taxon>
        <taxon>Agaricomycetes</taxon>
        <taxon>Agaricomycetidae</taxon>
        <taxon>Agaricales</taxon>
        <taxon>Agaricineae</taxon>
        <taxon>Psathyrellaceae</taxon>
        <taxon>Ephemerocybe</taxon>
    </lineage>
</organism>
<dbReference type="AlphaFoldDB" id="A0A8H5C3D3"/>
<comment type="caution">
    <text evidence="2">The sequence shown here is derived from an EMBL/GenBank/DDBJ whole genome shotgun (WGS) entry which is preliminary data.</text>
</comment>
<reference evidence="2 3" key="1">
    <citation type="journal article" date="2020" name="ISME J.">
        <title>Uncovering the hidden diversity of litter-decomposition mechanisms in mushroom-forming fungi.</title>
        <authorList>
            <person name="Floudas D."/>
            <person name="Bentzer J."/>
            <person name="Ahren D."/>
            <person name="Johansson T."/>
            <person name="Persson P."/>
            <person name="Tunlid A."/>
        </authorList>
    </citation>
    <scope>NUCLEOTIDE SEQUENCE [LARGE SCALE GENOMIC DNA]</scope>
    <source>
        <strain evidence="2 3">CBS 175.51</strain>
    </source>
</reference>
<protein>
    <submittedName>
        <fullName evidence="2">Uncharacterized protein</fullName>
    </submittedName>
</protein>
<accession>A0A8H5C3D3</accession>
<gene>
    <name evidence="2" type="ORF">D9611_014572</name>
</gene>
<dbReference type="EMBL" id="JAACJK010000073">
    <property type="protein sequence ID" value="KAF5334266.1"/>
    <property type="molecule type" value="Genomic_DNA"/>
</dbReference>
<keyword evidence="3" id="KW-1185">Reference proteome</keyword>
<feature type="region of interest" description="Disordered" evidence="1">
    <location>
        <begin position="26"/>
        <end position="104"/>
    </location>
</feature>
<feature type="compositionally biased region" description="Low complexity" evidence="1">
    <location>
        <begin position="32"/>
        <end position="82"/>
    </location>
</feature>
<name>A0A8H5C3D3_9AGAR</name>
<proteinExistence type="predicted"/>